<feature type="domain" description="ABC transmembrane type-1" evidence="8">
    <location>
        <begin position="96"/>
        <end position="297"/>
    </location>
</feature>
<reference evidence="9 10" key="1">
    <citation type="submission" date="2013-01" db="EMBL/GenBank/DDBJ databases">
        <title>The Genome Sequence of Clostridium bolteae 90B8.</title>
        <authorList>
            <consortium name="The Broad Institute Genome Sequencing Platform"/>
            <person name="Earl A."/>
            <person name="Ward D."/>
            <person name="Feldgarden M."/>
            <person name="Gevers D."/>
            <person name="Courvalin P."/>
            <person name="Lambert T."/>
            <person name="Walker B."/>
            <person name="Young S.K."/>
            <person name="Zeng Q."/>
            <person name="Gargeya S."/>
            <person name="Fitzgerald M."/>
            <person name="Haas B."/>
            <person name="Abouelleil A."/>
            <person name="Alvarado L."/>
            <person name="Arachchi H.M."/>
            <person name="Berlin A.M."/>
            <person name="Chapman S.B."/>
            <person name="Dewar J."/>
            <person name="Goldberg J."/>
            <person name="Griggs A."/>
            <person name="Gujja S."/>
            <person name="Hansen M."/>
            <person name="Howarth C."/>
            <person name="Imamovic A."/>
            <person name="Larimer J."/>
            <person name="McCowan C."/>
            <person name="Murphy C."/>
            <person name="Neiman D."/>
            <person name="Pearson M."/>
            <person name="Priest M."/>
            <person name="Roberts A."/>
            <person name="Saif S."/>
            <person name="Shea T."/>
            <person name="Sisk P."/>
            <person name="Sykes S."/>
            <person name="Wortman J."/>
            <person name="Nusbaum C."/>
            <person name="Birren B."/>
        </authorList>
    </citation>
    <scope>NUCLEOTIDE SEQUENCE [LARGE SCALE GENOMIC DNA]</scope>
    <source>
        <strain evidence="9 10">90B8</strain>
    </source>
</reference>
<evidence type="ECO:0000313" key="10">
    <source>
        <dbReference type="Proteomes" id="UP000013041"/>
    </source>
</evidence>
<comment type="similarity">
    <text evidence="7">Belongs to the binding-protein-dependent transport system permease family.</text>
</comment>
<dbReference type="SUPFAM" id="SSF161098">
    <property type="entry name" value="MetI-like"/>
    <property type="match status" value="1"/>
</dbReference>
<dbReference type="Proteomes" id="UP000013041">
    <property type="component" value="Unassembled WGS sequence"/>
</dbReference>
<evidence type="ECO:0000256" key="4">
    <source>
        <dbReference type="ARBA" id="ARBA00022692"/>
    </source>
</evidence>
<dbReference type="AlphaFoldDB" id="N9ZU22"/>
<dbReference type="Pfam" id="PF00528">
    <property type="entry name" value="BPD_transp_1"/>
    <property type="match status" value="1"/>
</dbReference>
<organism evidence="9 10">
    <name type="scientific">Enterocloster bolteae 90B8</name>
    <dbReference type="NCBI Taxonomy" id="997897"/>
    <lineage>
        <taxon>Bacteria</taxon>
        <taxon>Bacillati</taxon>
        <taxon>Bacillota</taxon>
        <taxon>Clostridia</taxon>
        <taxon>Lachnospirales</taxon>
        <taxon>Lachnospiraceae</taxon>
        <taxon>Enterocloster</taxon>
    </lineage>
</organism>
<keyword evidence="2 7" id="KW-0813">Transport</keyword>
<gene>
    <name evidence="9" type="ORF">HMPREF1097_00645</name>
</gene>
<dbReference type="GO" id="GO:0055085">
    <property type="term" value="P:transmembrane transport"/>
    <property type="evidence" value="ECO:0007669"/>
    <property type="project" value="InterPro"/>
</dbReference>
<feature type="transmembrane region" description="Helical" evidence="7">
    <location>
        <begin position="232"/>
        <end position="255"/>
    </location>
</feature>
<dbReference type="Gene3D" id="1.10.3720.10">
    <property type="entry name" value="MetI-like"/>
    <property type="match status" value="1"/>
</dbReference>
<keyword evidence="6 7" id="KW-0472">Membrane</keyword>
<evidence type="ECO:0000256" key="3">
    <source>
        <dbReference type="ARBA" id="ARBA00022475"/>
    </source>
</evidence>
<dbReference type="InterPro" id="IPR035906">
    <property type="entry name" value="MetI-like_sf"/>
</dbReference>
<dbReference type="RefSeq" id="WP_002570472.1">
    <property type="nucleotide sequence ID" value="NZ_KB851138.1"/>
</dbReference>
<dbReference type="GO" id="GO:0005886">
    <property type="term" value="C:plasma membrane"/>
    <property type="evidence" value="ECO:0007669"/>
    <property type="project" value="UniProtKB-SubCell"/>
</dbReference>
<evidence type="ECO:0000259" key="8">
    <source>
        <dbReference type="PROSITE" id="PS50928"/>
    </source>
</evidence>
<proteinExistence type="inferred from homology"/>
<evidence type="ECO:0000256" key="5">
    <source>
        <dbReference type="ARBA" id="ARBA00022989"/>
    </source>
</evidence>
<dbReference type="PROSITE" id="PS50928">
    <property type="entry name" value="ABC_TM1"/>
    <property type="match status" value="1"/>
</dbReference>
<dbReference type="HOGENOM" id="CLU_036879_0_0_9"/>
<dbReference type="Pfam" id="PF19300">
    <property type="entry name" value="BPD_transp_1_N"/>
    <property type="match status" value="1"/>
</dbReference>
<dbReference type="EMBL" id="AGYG01000005">
    <property type="protein sequence ID" value="ENZ43276.1"/>
    <property type="molecule type" value="Genomic_DNA"/>
</dbReference>
<dbReference type="InterPro" id="IPR000515">
    <property type="entry name" value="MetI-like"/>
</dbReference>
<keyword evidence="4 7" id="KW-0812">Transmembrane</keyword>
<keyword evidence="3" id="KW-1003">Cell membrane</keyword>
<dbReference type="CDD" id="cd06261">
    <property type="entry name" value="TM_PBP2"/>
    <property type="match status" value="1"/>
</dbReference>
<evidence type="ECO:0000256" key="6">
    <source>
        <dbReference type="ARBA" id="ARBA00023136"/>
    </source>
</evidence>
<comment type="subcellular location">
    <subcellularLocation>
        <location evidence="1 7">Cell membrane</location>
        <topology evidence="1 7">Multi-pass membrane protein</topology>
    </subcellularLocation>
</comment>
<evidence type="ECO:0000313" key="9">
    <source>
        <dbReference type="EMBL" id="ENZ43276.1"/>
    </source>
</evidence>
<feature type="transmembrane region" description="Helical" evidence="7">
    <location>
        <begin position="275"/>
        <end position="300"/>
    </location>
</feature>
<name>N9ZU22_9FIRM</name>
<comment type="caution">
    <text evidence="9">The sequence shown here is derived from an EMBL/GenBank/DDBJ whole genome shotgun (WGS) entry which is preliminary data.</text>
</comment>
<dbReference type="PANTHER" id="PTHR43163">
    <property type="entry name" value="DIPEPTIDE TRANSPORT SYSTEM PERMEASE PROTEIN DPPB-RELATED"/>
    <property type="match status" value="1"/>
</dbReference>
<sequence>MLKYIFKRILMMIPVLLGVLFLVFTMNEISPGDPAAMIAGDAASVEVVEQIREDLGLNKPLPVRFFNYTKNLVLHGDLGTSYKTKRPVLDEVMDRLPTTILLSLTSAAFAVFLSIPIGIISAIKQNTWIDNLLMVLALIGVAMPAFWQGLMTIILFSVKLGWFPSYGFTTPAHWFMPVLTIGTGAMASLVRITRSSMLEVIRQDYIRTARAKGQTERKVIISHALRNSMIPIITAIAIQLGSMLGGAIVTETVFAIPGIGMLMIQSIKARDYPTIQGAVVVIAVMFSLLNLVVDIIYTFVDPRLKSIYQTKRKAKHFIAKSET</sequence>
<protein>
    <submittedName>
        <fullName evidence="9">Peptide/nickel ABC transporter permease</fullName>
    </submittedName>
</protein>
<feature type="transmembrane region" description="Helical" evidence="7">
    <location>
        <begin position="174"/>
        <end position="192"/>
    </location>
</feature>
<dbReference type="PATRIC" id="fig|997897.5.peg.685"/>
<dbReference type="InterPro" id="IPR045621">
    <property type="entry name" value="BPD_transp_1_N"/>
</dbReference>
<dbReference type="PANTHER" id="PTHR43163:SF6">
    <property type="entry name" value="DIPEPTIDE TRANSPORT SYSTEM PERMEASE PROTEIN DPPB-RELATED"/>
    <property type="match status" value="1"/>
</dbReference>
<evidence type="ECO:0000256" key="1">
    <source>
        <dbReference type="ARBA" id="ARBA00004651"/>
    </source>
</evidence>
<keyword evidence="5 7" id="KW-1133">Transmembrane helix</keyword>
<accession>N9ZU22</accession>
<feature type="transmembrane region" description="Helical" evidence="7">
    <location>
        <begin position="132"/>
        <end position="154"/>
    </location>
</feature>
<evidence type="ECO:0000256" key="2">
    <source>
        <dbReference type="ARBA" id="ARBA00022448"/>
    </source>
</evidence>
<evidence type="ECO:0000256" key="7">
    <source>
        <dbReference type="RuleBase" id="RU363032"/>
    </source>
</evidence>
<feature type="transmembrane region" description="Helical" evidence="7">
    <location>
        <begin position="100"/>
        <end position="120"/>
    </location>
</feature>